<organism evidence="2 3">
    <name type="scientific">Pseudobacillus wudalianchiensis</name>
    <dbReference type="NCBI Taxonomy" id="1743143"/>
    <lineage>
        <taxon>Bacteria</taxon>
        <taxon>Bacillati</taxon>
        <taxon>Bacillota</taxon>
        <taxon>Bacilli</taxon>
        <taxon>Bacillales</taxon>
        <taxon>Bacillaceae</taxon>
        <taxon>Pseudobacillus</taxon>
    </lineage>
</organism>
<gene>
    <name evidence="2" type="ORF">A8F95_02645</name>
</gene>
<protein>
    <recommendedName>
        <fullName evidence="1">SEFIR domain-containing protein</fullName>
    </recommendedName>
</protein>
<evidence type="ECO:0000313" key="2">
    <source>
        <dbReference type="EMBL" id="OCA92612.1"/>
    </source>
</evidence>
<evidence type="ECO:0000259" key="1">
    <source>
        <dbReference type="PROSITE" id="PS51534"/>
    </source>
</evidence>
<feature type="domain" description="SEFIR" evidence="1">
    <location>
        <begin position="6"/>
        <end position="148"/>
    </location>
</feature>
<dbReference type="EMBL" id="MAYT01000001">
    <property type="protein sequence ID" value="OCA92612.1"/>
    <property type="molecule type" value="Genomic_DNA"/>
</dbReference>
<dbReference type="AlphaFoldDB" id="A0A1B9B962"/>
<proteinExistence type="predicted"/>
<evidence type="ECO:0000313" key="3">
    <source>
        <dbReference type="Proteomes" id="UP000092578"/>
    </source>
</evidence>
<dbReference type="RefSeq" id="WP_065409102.1">
    <property type="nucleotide sequence ID" value="NZ_MAYT01000001.1"/>
</dbReference>
<dbReference type="Gene3D" id="3.40.50.10140">
    <property type="entry name" value="Toll/interleukin-1 receptor homology (TIR) domain"/>
    <property type="match status" value="1"/>
</dbReference>
<accession>A0A1B9B962</accession>
<dbReference type="PROSITE" id="PS51534">
    <property type="entry name" value="SEFIR"/>
    <property type="match status" value="1"/>
</dbReference>
<dbReference type="InterPro" id="IPR013568">
    <property type="entry name" value="SEFIR_dom"/>
</dbReference>
<dbReference type="Proteomes" id="UP000092578">
    <property type="component" value="Unassembled WGS sequence"/>
</dbReference>
<dbReference type="Pfam" id="PF08357">
    <property type="entry name" value="SEFIR"/>
    <property type="match status" value="1"/>
</dbReference>
<name>A0A1B9B962_9BACI</name>
<comment type="caution">
    <text evidence="2">The sequence shown here is derived from an EMBL/GenBank/DDBJ whole genome shotgun (WGS) entry which is preliminary data.</text>
</comment>
<keyword evidence="3" id="KW-1185">Reference proteome</keyword>
<dbReference type="InterPro" id="IPR035897">
    <property type="entry name" value="Toll_tir_struct_dom_sf"/>
</dbReference>
<reference evidence="3" key="1">
    <citation type="submission" date="2016-05" db="EMBL/GenBank/DDBJ databases">
        <authorList>
            <person name="Liu B."/>
            <person name="Wang J."/>
            <person name="Zhu Y."/>
            <person name="Liu G."/>
            <person name="Chen Q."/>
            <person name="Chen Z."/>
            <person name="Lan J."/>
            <person name="Che J."/>
            <person name="Ge C."/>
            <person name="Shi H."/>
            <person name="Pan Z."/>
            <person name="Liu X."/>
        </authorList>
    </citation>
    <scope>NUCLEOTIDE SEQUENCE [LARGE SCALE GENOMIC DNA]</scope>
    <source>
        <strain evidence="3">FJAT-27215</strain>
    </source>
</reference>
<sequence>MSEVKSPRVFISYSWTTPEHEEWVLNLATRLHADDGVEVILDKWDLKDGHEIYSFMESMVRADEKGESIVDKVLLICDKGYQEKADNRKGGAGVESQIVSPEIYQDIKQEKFIPIVAETDDNGTPFLPTYIKGRKYIDLSSDERFEQGYEQLLRNIYQKPQYSKPKKGNPPAWLNEGEVPYFRTKNVLKQLRDAIDRNPKRFGGLSSQFIDTFFESLDELQIKVEEMKDDPPLDQIIYDKVHIMLPLREDFIEFVELHCSYTENLDINMFTDFFETIIRYSEAPTEWTSYHQLQFDHYKFLIHELFLYLITILLKKKRYQDTAQLVNRPYFYRTRSRSELYQGTFGDFRQYSRALNEIRKARLNLNRISITADLLVQRATKKYPKEAIVETDMLLYYIDKTREGNNSFFGWFPETYPYASFNKIELLQRLVSKRHFELVKQLFNVDQPETLKEMIIKEEEARARGYEGGTRIPVMRFHINPQDICTLP</sequence>